<dbReference type="EMBL" id="SNRY01002565">
    <property type="protein sequence ID" value="KAA6324474.1"/>
    <property type="molecule type" value="Genomic_DNA"/>
</dbReference>
<sequence length="164" mass="19607">MKLFEFEKYFSREAICRAKFKEMRDKEGVVCSKCGSVHYTCLPSKEQYRCKKCNHYPTLRASTVMHGSKLSFRYWFLAMHLLTATKHPFSAIEIQHQLGHKRYQPIWEMVHKLHSVMGTRDVKYMLTGNVEVDERGIIYNDYPQSYHYLKNRKPDKYSRGFFCN</sequence>
<evidence type="ECO:0000313" key="2">
    <source>
        <dbReference type="EMBL" id="KAA6324474.1"/>
    </source>
</evidence>
<name>A0A5J4QTP2_9ZZZZ</name>
<evidence type="ECO:0000259" key="1">
    <source>
        <dbReference type="Pfam" id="PF12760"/>
    </source>
</evidence>
<gene>
    <name evidence="2" type="ORF">EZS27_026208</name>
</gene>
<dbReference type="Pfam" id="PF12760">
    <property type="entry name" value="Zn_ribbon_IS1595"/>
    <property type="match status" value="1"/>
</dbReference>
<protein>
    <recommendedName>
        <fullName evidence="1">Transposase zinc-ribbon domain-containing protein</fullName>
    </recommendedName>
</protein>
<organism evidence="2">
    <name type="scientific">termite gut metagenome</name>
    <dbReference type="NCBI Taxonomy" id="433724"/>
    <lineage>
        <taxon>unclassified sequences</taxon>
        <taxon>metagenomes</taxon>
        <taxon>organismal metagenomes</taxon>
    </lineage>
</organism>
<dbReference type="AlphaFoldDB" id="A0A5J4QTP2"/>
<reference evidence="2" key="1">
    <citation type="submission" date="2019-03" db="EMBL/GenBank/DDBJ databases">
        <title>Single cell metagenomics reveals metabolic interactions within the superorganism composed of flagellate Streblomastix strix and complex community of Bacteroidetes bacteria on its surface.</title>
        <authorList>
            <person name="Treitli S.C."/>
            <person name="Kolisko M."/>
            <person name="Husnik F."/>
            <person name="Keeling P."/>
            <person name="Hampl V."/>
        </authorList>
    </citation>
    <scope>NUCLEOTIDE SEQUENCE</scope>
    <source>
        <strain evidence="2">STM</strain>
    </source>
</reference>
<feature type="domain" description="Transposase zinc-ribbon" evidence="1">
    <location>
        <begin position="13"/>
        <end position="55"/>
    </location>
</feature>
<accession>A0A5J4QTP2</accession>
<comment type="caution">
    <text evidence="2">The sequence shown here is derived from an EMBL/GenBank/DDBJ whole genome shotgun (WGS) entry which is preliminary data.</text>
</comment>
<dbReference type="InterPro" id="IPR024442">
    <property type="entry name" value="Transposase_Zn_ribbon"/>
</dbReference>
<proteinExistence type="predicted"/>